<proteinExistence type="inferred from homology"/>
<evidence type="ECO:0000313" key="2">
    <source>
        <dbReference type="EMBL" id="QDV85732.1"/>
    </source>
</evidence>
<gene>
    <name evidence="2" type="primary">czcC_7</name>
    <name evidence="2" type="ORF">TBK1r_47480</name>
</gene>
<dbReference type="InterPro" id="IPR010131">
    <property type="entry name" value="MdtP/NodT-like"/>
</dbReference>
<accession>A0ABX5XUR0</accession>
<sequence length="435" mass="47572">MRTGAAMEKVAPKCTKIPDNVILDDGLDEDEAVLTALSNNSAFQATLAQLGMAGGDAKQATLLANPQFLTYLPAGAKEGQYTLFAPIESYLLRPIRVDVANREYRRVGEQLVQNGLNLSRDVRVAYVDWALAQRQADLAAEAKSIRDSILQLTTKRLDKGDISELETIAAKVDSLNAKASLGVQRNAVNIAEARVATLIGLPELGQPLLPGPLPVPMLPAQSEEELVQQAIASRPDLQAAKWSVAAARQRSSLSRWLWLRLDGVLDVRSGNNYTRTGTGLRFDIPIFNRNQGGIMRADWERNAAQHNHDAISDQITQDVRTAYRQLQQAYKNLTILRDDVEPALVEALGIAQKGYEDGGADYLLVLQTTTQYLTARGQLLDQQAACCRALAELERSVGRPVIAPISGPAITSNVIEFSGLNENLMREHLELSETN</sequence>
<comment type="similarity">
    <text evidence="1">Belongs to the outer membrane factor (OMF) (TC 1.B.17) family.</text>
</comment>
<dbReference type="SUPFAM" id="SSF56954">
    <property type="entry name" value="Outer membrane efflux proteins (OEP)"/>
    <property type="match status" value="1"/>
</dbReference>
<evidence type="ECO:0000313" key="3">
    <source>
        <dbReference type="Proteomes" id="UP000318081"/>
    </source>
</evidence>
<dbReference type="PANTHER" id="PTHR30203:SF24">
    <property type="entry name" value="BLR4935 PROTEIN"/>
    <property type="match status" value="1"/>
</dbReference>
<reference evidence="2 3" key="1">
    <citation type="submission" date="2019-02" db="EMBL/GenBank/DDBJ databases">
        <title>Deep-cultivation of Planctomycetes and their phenomic and genomic characterization uncovers novel biology.</title>
        <authorList>
            <person name="Wiegand S."/>
            <person name="Jogler M."/>
            <person name="Boedeker C."/>
            <person name="Pinto D."/>
            <person name="Vollmers J."/>
            <person name="Rivas-Marin E."/>
            <person name="Kohn T."/>
            <person name="Peeters S.H."/>
            <person name="Heuer A."/>
            <person name="Rast P."/>
            <person name="Oberbeckmann S."/>
            <person name="Bunk B."/>
            <person name="Jeske O."/>
            <person name="Meyerdierks A."/>
            <person name="Storesund J.E."/>
            <person name="Kallscheuer N."/>
            <person name="Luecker S."/>
            <person name="Lage O.M."/>
            <person name="Pohl T."/>
            <person name="Merkel B.J."/>
            <person name="Hornburger P."/>
            <person name="Mueller R.-W."/>
            <person name="Bruemmer F."/>
            <person name="Labrenz M."/>
            <person name="Spormann A.M."/>
            <person name="Op den Camp H."/>
            <person name="Overmann J."/>
            <person name="Amann R."/>
            <person name="Jetten M.S.M."/>
            <person name="Mascher T."/>
            <person name="Medema M.H."/>
            <person name="Devos D.P."/>
            <person name="Kaster A.-K."/>
            <person name="Ovreas L."/>
            <person name="Rohde M."/>
            <person name="Galperin M.Y."/>
            <person name="Jogler C."/>
        </authorList>
    </citation>
    <scope>NUCLEOTIDE SEQUENCE [LARGE SCALE GENOMIC DNA]</scope>
    <source>
        <strain evidence="2 3">TBK1r</strain>
    </source>
</reference>
<dbReference type="EMBL" id="CP036432">
    <property type="protein sequence ID" value="QDV85732.1"/>
    <property type="molecule type" value="Genomic_DNA"/>
</dbReference>
<dbReference type="Pfam" id="PF02321">
    <property type="entry name" value="OEP"/>
    <property type="match status" value="2"/>
</dbReference>
<dbReference type="Gene3D" id="1.20.1600.10">
    <property type="entry name" value="Outer membrane efflux proteins (OEP)"/>
    <property type="match status" value="1"/>
</dbReference>
<name>A0ABX5XUR0_9BACT</name>
<dbReference type="Proteomes" id="UP000318081">
    <property type="component" value="Chromosome"/>
</dbReference>
<dbReference type="InterPro" id="IPR003423">
    <property type="entry name" value="OMP_efflux"/>
</dbReference>
<keyword evidence="3" id="KW-1185">Reference proteome</keyword>
<organism evidence="2 3">
    <name type="scientific">Stieleria magnilauensis</name>
    <dbReference type="NCBI Taxonomy" id="2527963"/>
    <lineage>
        <taxon>Bacteria</taxon>
        <taxon>Pseudomonadati</taxon>
        <taxon>Planctomycetota</taxon>
        <taxon>Planctomycetia</taxon>
        <taxon>Pirellulales</taxon>
        <taxon>Pirellulaceae</taxon>
        <taxon>Stieleria</taxon>
    </lineage>
</organism>
<evidence type="ECO:0000256" key="1">
    <source>
        <dbReference type="ARBA" id="ARBA00007613"/>
    </source>
</evidence>
<protein>
    <submittedName>
        <fullName evidence="2">Cobalt-zinc-cadmium resistance protein CzcC</fullName>
    </submittedName>
</protein>
<dbReference type="PANTHER" id="PTHR30203">
    <property type="entry name" value="OUTER MEMBRANE CATION EFFLUX PROTEIN"/>
    <property type="match status" value="1"/>
</dbReference>